<comment type="subcellular location">
    <subcellularLocation>
        <location evidence="2">Chromosome</location>
    </subcellularLocation>
    <subcellularLocation>
        <location evidence="1">Nucleus</location>
    </subcellularLocation>
</comment>
<evidence type="ECO:0000259" key="14">
    <source>
        <dbReference type="PROSITE" id="PS50982"/>
    </source>
</evidence>
<evidence type="ECO:0000256" key="6">
    <source>
        <dbReference type="ARBA" id="ARBA00022691"/>
    </source>
</evidence>
<dbReference type="SMART" id="SM00391">
    <property type="entry name" value="MBD"/>
    <property type="match status" value="1"/>
</dbReference>
<evidence type="ECO:0000259" key="11">
    <source>
        <dbReference type="PROSITE" id="PS50280"/>
    </source>
</evidence>
<keyword evidence="3" id="KW-0158">Chromosome</keyword>
<dbReference type="Gene3D" id="2.170.270.10">
    <property type="entry name" value="SET domain"/>
    <property type="match status" value="2"/>
</dbReference>
<dbReference type="PANTHER" id="PTHR46024">
    <property type="entry name" value="HISTONE-LYSINE N-METHYLTRANSFERASE EGGLESS"/>
    <property type="match status" value="1"/>
</dbReference>
<dbReference type="CDD" id="cd10517">
    <property type="entry name" value="SET_SETDB1"/>
    <property type="match status" value="1"/>
</dbReference>
<dbReference type="InterPro" id="IPR051516">
    <property type="entry name" value="SETDB_methyltransferase"/>
</dbReference>
<dbReference type="GO" id="GO:0046974">
    <property type="term" value="F:histone H3K9 methyltransferase activity"/>
    <property type="evidence" value="ECO:0007669"/>
    <property type="project" value="TreeGrafter"/>
</dbReference>
<dbReference type="SMART" id="SM00468">
    <property type="entry name" value="PreSET"/>
    <property type="match status" value="1"/>
</dbReference>
<dbReference type="GO" id="GO:0005694">
    <property type="term" value="C:chromosome"/>
    <property type="evidence" value="ECO:0007669"/>
    <property type="project" value="UniProtKB-SubCell"/>
</dbReference>
<feature type="domain" description="SET" evidence="11">
    <location>
        <begin position="1027"/>
        <end position="1276"/>
    </location>
</feature>
<evidence type="ECO:0000259" key="12">
    <source>
        <dbReference type="PROSITE" id="PS50867"/>
    </source>
</evidence>
<evidence type="ECO:0000259" key="13">
    <source>
        <dbReference type="PROSITE" id="PS50868"/>
    </source>
</evidence>
<accession>A0A4Y6EQY4</accession>
<dbReference type="Pfam" id="PF00856">
    <property type="entry name" value="SET"/>
    <property type="match status" value="1"/>
</dbReference>
<feature type="domain" description="Pre-SET" evidence="12">
    <location>
        <begin position="953"/>
        <end position="1024"/>
    </location>
</feature>
<dbReference type="Pfam" id="PF01429">
    <property type="entry name" value="MBD"/>
    <property type="match status" value="1"/>
</dbReference>
<dbReference type="GO" id="GO:0032259">
    <property type="term" value="P:methylation"/>
    <property type="evidence" value="ECO:0007669"/>
    <property type="project" value="UniProtKB-KW"/>
</dbReference>
<sequence length="1301" mass="151631">MFEEICKNQNINNSTNSSLFEDKSKFLIEELCKSIEEYFEDALNAVKNQVSLLIRDPLNESFMISNSIKNLCPERLNFLTSKIGEINRQKLDVKIRSKIESLKRVGDDLTTKYNCKLRIDELINFDMFNDKVGMLMNKFDKIMSTIFTDLKSNSILKKEKKTKRQKETDFFSDTEVLEQSRKVSKKKIKKLMTKFKDLNFDSETSFISDDESNLKNINQCFSSYSDSLLYQESLELNAVSFGESCTMRSNYSSTSNCSFYQEQLDSLSSSNSNSNSSFSIINEDFQEDILRKYQSSSDSETELINIETETLKQDEDCVIICENDFQIKNKKSKKLNKYLEIIEKLIKTNKEMKSPRQQISLGMRCLALKDRNRFKWKLARITRITDSNLLNQQSSLNQNNSSQIYKMICNCKYTVKFDSDDEDETDSNCSVDDNINKDMEEGDRLDQLSDLELFTKNSSEDDDDDDEIIECTSQNNNLKKRKLKLKTSEKQLCSDPRYFKKRTNPNNMGLVELDAKSIAFLDNYEFIPNIYSNKIQNRALFEPKSRVVTLYQMKIETHDKKRVLFDTEYMSSGTVLEVPSIANFRRYLVLFDNGVALYVKPDHLFPIFDMFGQPLEILNLDHLMFLQNYCRIYPERKLVRLNQNDIVQVFFNNKWCSSKVIDVEGSLVSLLIKSNIFNKCKLLQPLMYCIKLHRGSFCLFPMYEKFVSSLENSIKNFIELSPFEDYIKEKRDNTVQNLSTKKYISSFASSIFPNIGLKEKDSKIKNYENTNHKLNDKIIQGQLKHLNMENMMRDEIIPFTPHPCTNACVAKWENRFKDVKAVNPLLIPVLHGWQRHIGNISKNLTTMTKKFIRYVTPCGRMLRSTAEIDHYLYLTNSKLTIDMFTTDSYIHTDREFEANAKNLKITDISDGQENAPISVVNCIDKTKPDEFIYSANRIPLDGVPLKTDSTLMEGCNCIDNCRDRTKCACWRKSFEATLFNSDQMNTNIGYRGRRLLEIVHTGMFECNSNCKCDYRCSNRVVQNGISVRLQLFKTNNKGWGLRCLDDVPKGTFICNYSGHLITEEISDIRGRELGDEYFAELDFVEYLKQSQHTAFKQEEKIAFKNNDNLKNSQINISKKISTKSKDYQRPKQQNKKKRNLSLEETHYILLDSDEDEQDRPNPNTVPISNKEDEYNKNRVLNRQQKEKKMVSSINSNRFFTNQNNKFFFENFMHDSSAFIMDAKILGNIGRYFNHSCSPNIFVQNVFVDTYDLRFPWIAFFANTAIKAGTELCWDYNYTIGSVQDRVLYCHCNSSNCRGRLL</sequence>
<dbReference type="PROSITE" id="PS50982">
    <property type="entry name" value="MBD"/>
    <property type="match status" value="1"/>
</dbReference>
<dbReference type="GO" id="GO:0010629">
    <property type="term" value="P:negative regulation of gene expression"/>
    <property type="evidence" value="ECO:0007669"/>
    <property type="project" value="TreeGrafter"/>
</dbReference>
<keyword evidence="9" id="KW-0539">Nucleus</keyword>
<evidence type="ECO:0000256" key="4">
    <source>
        <dbReference type="ARBA" id="ARBA00022603"/>
    </source>
</evidence>
<dbReference type="EMBL" id="MK234819">
    <property type="protein sequence ID" value="QDF21443.1"/>
    <property type="molecule type" value="mRNA"/>
</dbReference>
<dbReference type="GO" id="GO:0070828">
    <property type="term" value="P:heterochromatin organization"/>
    <property type="evidence" value="ECO:0007669"/>
    <property type="project" value="TreeGrafter"/>
</dbReference>
<feature type="domain" description="MBD" evidence="14">
    <location>
        <begin position="819"/>
        <end position="891"/>
    </location>
</feature>
<keyword evidence="5 15" id="KW-0808">Transferase</keyword>
<evidence type="ECO:0000256" key="1">
    <source>
        <dbReference type="ARBA" id="ARBA00004123"/>
    </source>
</evidence>
<evidence type="ECO:0000256" key="5">
    <source>
        <dbReference type="ARBA" id="ARBA00022679"/>
    </source>
</evidence>
<protein>
    <submittedName>
        <fullName evidence="15">Histone-lysine N-methyltransferase eggless isoform X4</fullName>
    </submittedName>
</protein>
<keyword evidence="8" id="KW-0862">Zinc</keyword>
<dbReference type="GO" id="GO:0008270">
    <property type="term" value="F:zinc ion binding"/>
    <property type="evidence" value="ECO:0007669"/>
    <property type="project" value="InterPro"/>
</dbReference>
<dbReference type="PANTHER" id="PTHR46024:SF1">
    <property type="entry name" value="HISTONE-LYSINE N-METHYLTRANSFERASE EGGLESS"/>
    <property type="match status" value="1"/>
</dbReference>
<feature type="domain" description="Post-SET" evidence="13">
    <location>
        <begin position="1285"/>
        <end position="1301"/>
    </location>
</feature>
<dbReference type="PROSITE" id="PS50868">
    <property type="entry name" value="POST_SET"/>
    <property type="match status" value="1"/>
</dbReference>
<dbReference type="PROSITE" id="PS50867">
    <property type="entry name" value="PRE_SET"/>
    <property type="match status" value="1"/>
</dbReference>
<dbReference type="InterPro" id="IPR001739">
    <property type="entry name" value="Methyl_CpG_DNA-bd"/>
</dbReference>
<keyword evidence="6" id="KW-0949">S-adenosyl-L-methionine</keyword>
<name>A0A4Y6EQY4_9BILA</name>
<dbReference type="InterPro" id="IPR016177">
    <property type="entry name" value="DNA-bd_dom_sf"/>
</dbReference>
<dbReference type="PROSITE" id="PS50280">
    <property type="entry name" value="SET"/>
    <property type="match status" value="1"/>
</dbReference>
<dbReference type="InterPro" id="IPR001214">
    <property type="entry name" value="SET_dom"/>
</dbReference>
<dbReference type="Gene3D" id="3.30.890.10">
    <property type="entry name" value="Methyl-cpg-binding Protein 2, Chain A"/>
    <property type="match status" value="1"/>
</dbReference>
<feature type="region of interest" description="Disordered" evidence="10">
    <location>
        <begin position="1151"/>
        <end position="1174"/>
    </location>
</feature>
<evidence type="ECO:0000256" key="8">
    <source>
        <dbReference type="ARBA" id="ARBA00022833"/>
    </source>
</evidence>
<evidence type="ECO:0000256" key="3">
    <source>
        <dbReference type="ARBA" id="ARBA00022454"/>
    </source>
</evidence>
<dbReference type="GO" id="GO:0005634">
    <property type="term" value="C:nucleus"/>
    <property type="evidence" value="ECO:0007669"/>
    <property type="project" value="UniProtKB-SubCell"/>
</dbReference>
<evidence type="ECO:0000256" key="9">
    <source>
        <dbReference type="ARBA" id="ARBA00023242"/>
    </source>
</evidence>
<dbReference type="GO" id="GO:0003677">
    <property type="term" value="F:DNA binding"/>
    <property type="evidence" value="ECO:0007669"/>
    <property type="project" value="InterPro"/>
</dbReference>
<evidence type="ECO:0000256" key="7">
    <source>
        <dbReference type="ARBA" id="ARBA00022723"/>
    </source>
</evidence>
<dbReference type="InterPro" id="IPR003616">
    <property type="entry name" value="Post-SET_dom"/>
</dbReference>
<dbReference type="InterPro" id="IPR007728">
    <property type="entry name" value="Pre-SET_dom"/>
</dbReference>
<dbReference type="Pfam" id="PF05033">
    <property type="entry name" value="Pre-SET"/>
    <property type="match status" value="1"/>
</dbReference>
<evidence type="ECO:0000256" key="10">
    <source>
        <dbReference type="SAM" id="MobiDB-lite"/>
    </source>
</evidence>
<dbReference type="SUPFAM" id="SSF82199">
    <property type="entry name" value="SET domain"/>
    <property type="match status" value="1"/>
</dbReference>
<evidence type="ECO:0000256" key="2">
    <source>
        <dbReference type="ARBA" id="ARBA00004286"/>
    </source>
</evidence>
<organism evidence="15">
    <name type="scientific">Brachionus koreanus</name>
    <dbReference type="NCBI Taxonomy" id="1199090"/>
    <lineage>
        <taxon>Eukaryota</taxon>
        <taxon>Metazoa</taxon>
        <taxon>Spiralia</taxon>
        <taxon>Gnathifera</taxon>
        <taxon>Rotifera</taxon>
        <taxon>Eurotatoria</taxon>
        <taxon>Monogononta</taxon>
        <taxon>Pseudotrocha</taxon>
        <taxon>Ploima</taxon>
        <taxon>Brachionidae</taxon>
        <taxon>Brachionus</taxon>
    </lineage>
</organism>
<dbReference type="SMART" id="SM00317">
    <property type="entry name" value="SET"/>
    <property type="match status" value="1"/>
</dbReference>
<dbReference type="InterPro" id="IPR046341">
    <property type="entry name" value="SET_dom_sf"/>
</dbReference>
<reference evidence="15" key="1">
    <citation type="submission" date="2018-11" db="EMBL/GenBank/DDBJ databases">
        <authorList>
            <person name="Kim M.-S."/>
            <person name="Lee Y.-H."/>
            <person name="Lee J.-S."/>
        </authorList>
    </citation>
    <scope>NUCLEOTIDE SEQUENCE</scope>
</reference>
<keyword evidence="4 15" id="KW-0489">Methyltransferase</keyword>
<dbReference type="SUPFAM" id="SSF54171">
    <property type="entry name" value="DNA-binding domain"/>
    <property type="match status" value="1"/>
</dbReference>
<evidence type="ECO:0000313" key="15">
    <source>
        <dbReference type="EMBL" id="QDF21443.1"/>
    </source>
</evidence>
<proteinExistence type="evidence at transcript level"/>
<keyword evidence="7" id="KW-0479">Metal-binding</keyword>